<dbReference type="KEGG" id="cput:CONPUDRAFT_159372"/>
<feature type="region of interest" description="Disordered" evidence="1">
    <location>
        <begin position="46"/>
        <end position="70"/>
    </location>
</feature>
<sequence>MYFPDAVSRLLSESDSKGLDDVFPSADATSELNDAFRLALNTVVDNLGSDTSSPPTTPTPETPPPGTPPSSLFLTLDHLILWNDVYETPIDWENAPPLLDKTHQPSLKDEIDVLSLLPYTPPPTSQPERLYRTDQLSQVAPHLPQLPPPPPPALESPKVVKRPRKVTAYAGNMSTFSVDNSSSEVRYRRTKKLTPKRPLSELPVVTPDREYYPAPKLNAEPPPGQLNADESLFGYYRTPVVVTERKEERETKEEEPDIVLMGFGHVQRPDVPASNLNSSGVTRTAPACTTDETSHQGRKRGRDDDSQGLENAKRPKIQSSSSSMKRTKQQKHRHTSGVDTTGATNSLHARYASGLPPSLGGTGAAETDGASAMGDALGEGIRGGQADIEKERRIRDGHVAWWPDFDALYLSFTFDLPYGHTG</sequence>
<gene>
    <name evidence="2" type="ORF">CONPUDRAFT_159372</name>
</gene>
<dbReference type="EMBL" id="JH711589">
    <property type="protein sequence ID" value="EIW75241.1"/>
    <property type="molecule type" value="Genomic_DNA"/>
</dbReference>
<evidence type="ECO:0000313" key="2">
    <source>
        <dbReference type="EMBL" id="EIW75241.1"/>
    </source>
</evidence>
<dbReference type="RefSeq" id="XP_007774655.1">
    <property type="nucleotide sequence ID" value="XM_007776465.1"/>
</dbReference>
<keyword evidence="3" id="KW-1185">Reference proteome</keyword>
<feature type="compositionally biased region" description="Pro residues" evidence="1">
    <location>
        <begin position="55"/>
        <end position="68"/>
    </location>
</feature>
<feature type="compositionally biased region" description="Basic residues" evidence="1">
    <location>
        <begin position="325"/>
        <end position="335"/>
    </location>
</feature>
<dbReference type="Proteomes" id="UP000053558">
    <property type="component" value="Unassembled WGS sequence"/>
</dbReference>
<dbReference type="AlphaFoldDB" id="A0A5M3M9A7"/>
<evidence type="ECO:0000256" key="1">
    <source>
        <dbReference type="SAM" id="MobiDB-lite"/>
    </source>
</evidence>
<reference evidence="3" key="1">
    <citation type="journal article" date="2012" name="Science">
        <title>The Paleozoic origin of enzymatic lignin decomposition reconstructed from 31 fungal genomes.</title>
        <authorList>
            <person name="Floudas D."/>
            <person name="Binder M."/>
            <person name="Riley R."/>
            <person name="Barry K."/>
            <person name="Blanchette R.A."/>
            <person name="Henrissat B."/>
            <person name="Martinez A.T."/>
            <person name="Otillar R."/>
            <person name="Spatafora J.W."/>
            <person name="Yadav J.S."/>
            <person name="Aerts A."/>
            <person name="Benoit I."/>
            <person name="Boyd A."/>
            <person name="Carlson A."/>
            <person name="Copeland A."/>
            <person name="Coutinho P.M."/>
            <person name="de Vries R.P."/>
            <person name="Ferreira P."/>
            <person name="Findley K."/>
            <person name="Foster B."/>
            <person name="Gaskell J."/>
            <person name="Glotzer D."/>
            <person name="Gorecki P."/>
            <person name="Heitman J."/>
            <person name="Hesse C."/>
            <person name="Hori C."/>
            <person name="Igarashi K."/>
            <person name="Jurgens J.A."/>
            <person name="Kallen N."/>
            <person name="Kersten P."/>
            <person name="Kohler A."/>
            <person name="Kuees U."/>
            <person name="Kumar T.K.A."/>
            <person name="Kuo A."/>
            <person name="LaButti K."/>
            <person name="Larrondo L.F."/>
            <person name="Lindquist E."/>
            <person name="Ling A."/>
            <person name="Lombard V."/>
            <person name="Lucas S."/>
            <person name="Lundell T."/>
            <person name="Martin R."/>
            <person name="McLaughlin D.J."/>
            <person name="Morgenstern I."/>
            <person name="Morin E."/>
            <person name="Murat C."/>
            <person name="Nagy L.G."/>
            <person name="Nolan M."/>
            <person name="Ohm R.A."/>
            <person name="Patyshakuliyeva A."/>
            <person name="Rokas A."/>
            <person name="Ruiz-Duenas F.J."/>
            <person name="Sabat G."/>
            <person name="Salamov A."/>
            <person name="Samejima M."/>
            <person name="Schmutz J."/>
            <person name="Slot J.C."/>
            <person name="St John F."/>
            <person name="Stenlid J."/>
            <person name="Sun H."/>
            <person name="Sun S."/>
            <person name="Syed K."/>
            <person name="Tsang A."/>
            <person name="Wiebenga A."/>
            <person name="Young D."/>
            <person name="Pisabarro A."/>
            <person name="Eastwood D.C."/>
            <person name="Martin F."/>
            <person name="Cullen D."/>
            <person name="Grigoriev I.V."/>
            <person name="Hibbett D.S."/>
        </authorList>
    </citation>
    <scope>NUCLEOTIDE SEQUENCE [LARGE SCALE GENOMIC DNA]</scope>
    <source>
        <strain evidence="3">RWD-64-598 SS2</strain>
    </source>
</reference>
<feature type="compositionally biased region" description="Polar residues" evidence="1">
    <location>
        <begin position="337"/>
        <end position="347"/>
    </location>
</feature>
<name>A0A5M3M9A7_CONPW</name>
<organism evidence="2 3">
    <name type="scientific">Coniophora puteana (strain RWD-64-598)</name>
    <name type="common">Brown rot fungus</name>
    <dbReference type="NCBI Taxonomy" id="741705"/>
    <lineage>
        <taxon>Eukaryota</taxon>
        <taxon>Fungi</taxon>
        <taxon>Dikarya</taxon>
        <taxon>Basidiomycota</taxon>
        <taxon>Agaricomycotina</taxon>
        <taxon>Agaricomycetes</taxon>
        <taxon>Agaricomycetidae</taxon>
        <taxon>Boletales</taxon>
        <taxon>Coniophorineae</taxon>
        <taxon>Coniophoraceae</taxon>
        <taxon>Coniophora</taxon>
    </lineage>
</organism>
<accession>A0A5M3M9A7</accession>
<protein>
    <submittedName>
        <fullName evidence="2">Uncharacterized protein</fullName>
    </submittedName>
</protein>
<proteinExistence type="predicted"/>
<evidence type="ECO:0000313" key="3">
    <source>
        <dbReference type="Proteomes" id="UP000053558"/>
    </source>
</evidence>
<comment type="caution">
    <text evidence="2">The sequence shown here is derived from an EMBL/GenBank/DDBJ whole genome shotgun (WGS) entry which is preliminary data.</text>
</comment>
<feature type="region of interest" description="Disordered" evidence="1">
    <location>
        <begin position="244"/>
        <end position="378"/>
    </location>
</feature>
<dbReference type="GeneID" id="19204076"/>